<organism evidence="1 2">
    <name type="scientific">Arachidicoccus rhizosphaerae</name>
    <dbReference type="NCBI Taxonomy" id="551991"/>
    <lineage>
        <taxon>Bacteria</taxon>
        <taxon>Pseudomonadati</taxon>
        <taxon>Bacteroidota</taxon>
        <taxon>Chitinophagia</taxon>
        <taxon>Chitinophagales</taxon>
        <taxon>Chitinophagaceae</taxon>
        <taxon>Arachidicoccus</taxon>
    </lineage>
</organism>
<name>A0A1H4CM38_9BACT</name>
<gene>
    <name evidence="1" type="ORF">SAMN05192529_13324</name>
</gene>
<evidence type="ECO:0000313" key="1">
    <source>
        <dbReference type="EMBL" id="SEA61378.1"/>
    </source>
</evidence>
<protein>
    <recommendedName>
        <fullName evidence="3">DUF4286 domain-containing protein</fullName>
    </recommendedName>
</protein>
<dbReference type="EMBL" id="FNQY01000033">
    <property type="protein sequence ID" value="SEA61378.1"/>
    <property type="molecule type" value="Genomic_DNA"/>
</dbReference>
<keyword evidence="2" id="KW-1185">Reference proteome</keyword>
<accession>A0A1H4CM38</accession>
<evidence type="ECO:0008006" key="3">
    <source>
        <dbReference type="Google" id="ProtNLM"/>
    </source>
</evidence>
<sequence length="101" mass="11716">MFIYNITIKIAPEIHQQWLAWMGDEHITAMLATGKFTRHQLLRLREVDDSDGPTYALQLFAESKADYNAFKTVHEAAFLQTQRATWGEKMLSFSTLMEIVH</sequence>
<proteinExistence type="predicted"/>
<dbReference type="InterPro" id="IPR025563">
    <property type="entry name" value="DUF4286"/>
</dbReference>
<dbReference type="STRING" id="551991.SAMN05192529_13324"/>
<reference evidence="1 2" key="1">
    <citation type="submission" date="2016-10" db="EMBL/GenBank/DDBJ databases">
        <authorList>
            <person name="de Groot N.N."/>
        </authorList>
    </citation>
    <scope>NUCLEOTIDE SEQUENCE [LARGE SCALE GENOMIC DNA]</scope>
    <source>
        <strain evidence="1 2">Vu-144</strain>
    </source>
</reference>
<dbReference type="Proteomes" id="UP000199041">
    <property type="component" value="Unassembled WGS sequence"/>
</dbReference>
<dbReference type="RefSeq" id="WP_091401166.1">
    <property type="nucleotide sequence ID" value="NZ_FNQY01000033.1"/>
</dbReference>
<dbReference type="AlphaFoldDB" id="A0A1H4CM38"/>
<dbReference type="OrthoDB" id="1121837at2"/>
<evidence type="ECO:0000313" key="2">
    <source>
        <dbReference type="Proteomes" id="UP000199041"/>
    </source>
</evidence>
<dbReference type="Pfam" id="PF14114">
    <property type="entry name" value="DUF4286"/>
    <property type="match status" value="1"/>
</dbReference>